<feature type="region of interest" description="Disordered" evidence="1">
    <location>
        <begin position="52"/>
        <end position="145"/>
    </location>
</feature>
<dbReference type="AlphaFoldDB" id="A0A6A5U0E5"/>
<accession>A0A6A5U0E5</accession>
<organism evidence="2 3">
    <name type="scientific">Byssothecium circinans</name>
    <dbReference type="NCBI Taxonomy" id="147558"/>
    <lineage>
        <taxon>Eukaryota</taxon>
        <taxon>Fungi</taxon>
        <taxon>Dikarya</taxon>
        <taxon>Ascomycota</taxon>
        <taxon>Pezizomycotina</taxon>
        <taxon>Dothideomycetes</taxon>
        <taxon>Pleosporomycetidae</taxon>
        <taxon>Pleosporales</taxon>
        <taxon>Massarineae</taxon>
        <taxon>Massarinaceae</taxon>
        <taxon>Byssothecium</taxon>
    </lineage>
</organism>
<evidence type="ECO:0000313" key="3">
    <source>
        <dbReference type="Proteomes" id="UP000800035"/>
    </source>
</evidence>
<proteinExistence type="predicted"/>
<dbReference type="Proteomes" id="UP000800035">
    <property type="component" value="Unassembled WGS sequence"/>
</dbReference>
<keyword evidence="3" id="KW-1185">Reference proteome</keyword>
<reference evidence="2" key="1">
    <citation type="journal article" date="2020" name="Stud. Mycol.">
        <title>101 Dothideomycetes genomes: a test case for predicting lifestyles and emergence of pathogens.</title>
        <authorList>
            <person name="Haridas S."/>
            <person name="Albert R."/>
            <person name="Binder M."/>
            <person name="Bloem J."/>
            <person name="Labutti K."/>
            <person name="Salamov A."/>
            <person name="Andreopoulos B."/>
            <person name="Baker S."/>
            <person name="Barry K."/>
            <person name="Bills G."/>
            <person name="Bluhm B."/>
            <person name="Cannon C."/>
            <person name="Castanera R."/>
            <person name="Culley D."/>
            <person name="Daum C."/>
            <person name="Ezra D."/>
            <person name="Gonzalez J."/>
            <person name="Henrissat B."/>
            <person name="Kuo A."/>
            <person name="Liang C."/>
            <person name="Lipzen A."/>
            <person name="Lutzoni F."/>
            <person name="Magnuson J."/>
            <person name="Mondo S."/>
            <person name="Nolan M."/>
            <person name="Ohm R."/>
            <person name="Pangilinan J."/>
            <person name="Park H.-J."/>
            <person name="Ramirez L."/>
            <person name="Alfaro M."/>
            <person name="Sun H."/>
            <person name="Tritt A."/>
            <person name="Yoshinaga Y."/>
            <person name="Zwiers L.-H."/>
            <person name="Turgeon B."/>
            <person name="Goodwin S."/>
            <person name="Spatafora J."/>
            <person name="Crous P."/>
            <person name="Grigoriev I."/>
        </authorList>
    </citation>
    <scope>NUCLEOTIDE SEQUENCE</scope>
    <source>
        <strain evidence="2">CBS 675.92</strain>
    </source>
</reference>
<feature type="compositionally biased region" description="Acidic residues" evidence="1">
    <location>
        <begin position="135"/>
        <end position="145"/>
    </location>
</feature>
<evidence type="ECO:0000313" key="2">
    <source>
        <dbReference type="EMBL" id="KAF1957332.1"/>
    </source>
</evidence>
<dbReference type="EMBL" id="ML976989">
    <property type="protein sequence ID" value="KAF1957332.1"/>
    <property type="molecule type" value="Genomic_DNA"/>
</dbReference>
<protein>
    <submittedName>
        <fullName evidence="2">Uncharacterized protein</fullName>
    </submittedName>
</protein>
<name>A0A6A5U0E5_9PLEO</name>
<feature type="compositionally biased region" description="Low complexity" evidence="1">
    <location>
        <begin position="72"/>
        <end position="88"/>
    </location>
</feature>
<sequence length="145" mass="15893">MPIDWKDQDVKDRLLAAIIASFDGTINCREVARIYGGEATYNAIENFLRKPKKKAQEMKAEANGRQGPAPSPSRAPRTPKTPTKAGTGVKSGRVTKSTKKNGSPLKKEVVDDGFDEDNVDIFSPGSNKASFSFKEEDESFDELIV</sequence>
<evidence type="ECO:0000256" key="1">
    <source>
        <dbReference type="SAM" id="MobiDB-lite"/>
    </source>
</evidence>
<gene>
    <name evidence="2" type="ORF">CC80DRAFT_491469</name>
</gene>
<dbReference type="OrthoDB" id="4828117at2759"/>